<name>A0A9E7L4H3_9LILI</name>
<gene>
    <name evidence="2" type="ORF">MUK42_07855</name>
</gene>
<evidence type="ECO:0000313" key="3">
    <source>
        <dbReference type="Proteomes" id="UP001055439"/>
    </source>
</evidence>
<accession>A0A9E7L4H3</accession>
<keyword evidence="3" id="KW-1185">Reference proteome</keyword>
<feature type="compositionally biased region" description="Basic and acidic residues" evidence="1">
    <location>
        <begin position="12"/>
        <end position="52"/>
    </location>
</feature>
<dbReference type="OrthoDB" id="3027644at2759"/>
<dbReference type="AlphaFoldDB" id="A0A9E7L4H3"/>
<dbReference type="EMBL" id="CP097510">
    <property type="protein sequence ID" value="URE37700.1"/>
    <property type="molecule type" value="Genomic_DNA"/>
</dbReference>
<feature type="region of interest" description="Disordered" evidence="1">
    <location>
        <begin position="1"/>
        <end position="52"/>
    </location>
</feature>
<feature type="compositionally biased region" description="Gly residues" evidence="1">
    <location>
        <begin position="1"/>
        <end position="11"/>
    </location>
</feature>
<proteinExistence type="predicted"/>
<evidence type="ECO:0000313" key="2">
    <source>
        <dbReference type="EMBL" id="URE37700.1"/>
    </source>
</evidence>
<reference evidence="2" key="1">
    <citation type="submission" date="2022-05" db="EMBL/GenBank/DDBJ databases">
        <title>The Musa troglodytarum L. genome provides insights into the mechanism of non-climacteric behaviour and enrichment of carotenoids.</title>
        <authorList>
            <person name="Wang J."/>
        </authorList>
    </citation>
    <scope>NUCLEOTIDE SEQUENCE</scope>
    <source>
        <tissue evidence="2">Leaf</tissue>
    </source>
</reference>
<organism evidence="2 3">
    <name type="scientific">Musa troglodytarum</name>
    <name type="common">fe'i banana</name>
    <dbReference type="NCBI Taxonomy" id="320322"/>
    <lineage>
        <taxon>Eukaryota</taxon>
        <taxon>Viridiplantae</taxon>
        <taxon>Streptophyta</taxon>
        <taxon>Embryophyta</taxon>
        <taxon>Tracheophyta</taxon>
        <taxon>Spermatophyta</taxon>
        <taxon>Magnoliopsida</taxon>
        <taxon>Liliopsida</taxon>
        <taxon>Zingiberales</taxon>
        <taxon>Musaceae</taxon>
        <taxon>Musa</taxon>
    </lineage>
</organism>
<sequence>MQSATRGGGGQKAREKNGEDQRLSSHCREKEACRSGHGHLGEGVEGCHVRRR</sequence>
<evidence type="ECO:0000256" key="1">
    <source>
        <dbReference type="SAM" id="MobiDB-lite"/>
    </source>
</evidence>
<protein>
    <submittedName>
        <fullName evidence="2">Uncharacterized protein</fullName>
    </submittedName>
</protein>
<dbReference type="Proteomes" id="UP001055439">
    <property type="component" value="Chromosome 8"/>
</dbReference>